<dbReference type="AlphaFoldDB" id="A0A9W8E8Y1"/>
<keyword evidence="19" id="KW-1185">Reference proteome</keyword>
<evidence type="ECO:0000256" key="7">
    <source>
        <dbReference type="ARBA" id="ARBA00022892"/>
    </source>
</evidence>
<dbReference type="GO" id="GO:0006886">
    <property type="term" value="P:intracellular protein transport"/>
    <property type="evidence" value="ECO:0007669"/>
    <property type="project" value="UniProtKB-UniRule"/>
</dbReference>
<dbReference type="GO" id="GO:0000139">
    <property type="term" value="C:Golgi membrane"/>
    <property type="evidence" value="ECO:0007669"/>
    <property type="project" value="UniProtKB-SubCell"/>
</dbReference>
<evidence type="ECO:0000256" key="6">
    <source>
        <dbReference type="ARBA" id="ARBA00022737"/>
    </source>
</evidence>
<dbReference type="GO" id="GO:0006891">
    <property type="term" value="P:intra-Golgi vesicle-mediated transport"/>
    <property type="evidence" value="ECO:0007669"/>
    <property type="project" value="TreeGrafter"/>
</dbReference>
<dbReference type="InterPro" id="IPR056176">
    <property type="entry name" value="TPR_COPA_B"/>
</dbReference>
<feature type="repeat" description="WD" evidence="14">
    <location>
        <begin position="324"/>
        <end position="365"/>
    </location>
</feature>
<keyword evidence="8 13" id="KW-0653">Protein transport</keyword>
<evidence type="ECO:0000259" key="16">
    <source>
        <dbReference type="Pfam" id="PF04053"/>
    </source>
</evidence>
<dbReference type="FunFam" id="2.130.10.10:FF:000016">
    <property type="entry name" value="Coatomer alpha subunit, putative"/>
    <property type="match status" value="1"/>
</dbReference>
<feature type="repeat" description="WD" evidence="14">
    <location>
        <begin position="280"/>
        <end position="323"/>
    </location>
</feature>
<keyword evidence="11 13" id="KW-0968">Cytoplasmic vesicle</keyword>
<feature type="repeat" description="WD" evidence="14">
    <location>
        <begin position="237"/>
        <end position="279"/>
    </location>
</feature>
<evidence type="ECO:0000313" key="18">
    <source>
        <dbReference type="EMBL" id="KAJ1979550.1"/>
    </source>
</evidence>
<dbReference type="PROSITE" id="PS50082">
    <property type="entry name" value="WD_REPEATS_2"/>
    <property type="match status" value="5"/>
</dbReference>
<accession>A0A9W8E8Y1</accession>
<dbReference type="InterPro" id="IPR006692">
    <property type="entry name" value="Beta-prop_COPA/B_2nd"/>
</dbReference>
<evidence type="ECO:0000256" key="14">
    <source>
        <dbReference type="PROSITE-ProRule" id="PRU00221"/>
    </source>
</evidence>
<evidence type="ECO:0000256" key="9">
    <source>
        <dbReference type="ARBA" id="ARBA00023034"/>
    </source>
</evidence>
<keyword evidence="7 13" id="KW-0931">ER-Golgi transport</keyword>
<keyword evidence="4 13" id="KW-0963">Cytoplasm</keyword>
<dbReference type="GO" id="GO:0006888">
    <property type="term" value="P:endoplasmic reticulum to Golgi vesicle-mediated transport"/>
    <property type="evidence" value="ECO:0007669"/>
    <property type="project" value="TreeGrafter"/>
</dbReference>
<dbReference type="InterPro" id="IPR019775">
    <property type="entry name" value="WD40_repeat_CS"/>
</dbReference>
<comment type="subcellular location">
    <subcellularLocation>
        <location evidence="1 13">Cytoplasmic vesicle</location>
        <location evidence="1 13">COPI-coated vesicle membrane</location>
        <topology evidence="1 13">Peripheral membrane protein</topology>
        <orientation evidence="1 13">Cytoplasmic side</orientation>
    </subcellularLocation>
    <subcellularLocation>
        <location evidence="13">Golgi apparatus membrane</location>
        <topology evidence="13">Peripheral membrane protein</topology>
        <orientation evidence="13">Cytoplasmic side</orientation>
    </subcellularLocation>
    <text evidence="13">The coatomer is cytoplasmic or polymerized on the cytoplasmic side of the Golgi, as well as on the vesicles/buds originating from it.</text>
</comment>
<evidence type="ECO:0000256" key="15">
    <source>
        <dbReference type="SAM" id="SignalP"/>
    </source>
</evidence>
<comment type="subunit">
    <text evidence="13">Oligomeric complex that consists of at least the alpha, beta, beta', gamma, delta, epsilon and zeta subunits.</text>
</comment>
<evidence type="ECO:0000256" key="2">
    <source>
        <dbReference type="ARBA" id="ARBA00010844"/>
    </source>
</evidence>
<keyword evidence="5 14" id="KW-0853">WD repeat</keyword>
<dbReference type="FunFam" id="1.25.40.470:FF:000001">
    <property type="entry name" value="Coatomer subunit beta"/>
    <property type="match status" value="1"/>
</dbReference>
<evidence type="ECO:0000256" key="8">
    <source>
        <dbReference type="ARBA" id="ARBA00022927"/>
    </source>
</evidence>
<dbReference type="Gene3D" id="2.130.10.10">
    <property type="entry name" value="YVTN repeat-like/Quinoprotein amine dehydrogenase"/>
    <property type="match status" value="1"/>
</dbReference>
<keyword evidence="15" id="KW-0732">Signal</keyword>
<evidence type="ECO:0000256" key="1">
    <source>
        <dbReference type="ARBA" id="ARBA00004347"/>
    </source>
</evidence>
<gene>
    <name evidence="18" type="primary">SEC27</name>
    <name evidence="18" type="ORF">H4R34_002783</name>
</gene>
<dbReference type="InterPro" id="IPR015943">
    <property type="entry name" value="WD40/YVTN_repeat-like_dom_sf"/>
</dbReference>
<dbReference type="InterPro" id="IPR036322">
    <property type="entry name" value="WD40_repeat_dom_sf"/>
</dbReference>
<dbReference type="Pfam" id="PF00400">
    <property type="entry name" value="WD40"/>
    <property type="match status" value="6"/>
</dbReference>
<dbReference type="SUPFAM" id="SSF63829">
    <property type="entry name" value="Calcium-dependent phosphotriesterase"/>
    <property type="match status" value="1"/>
</dbReference>
<dbReference type="InterPro" id="IPR001680">
    <property type="entry name" value="WD40_rpt"/>
</dbReference>
<feature type="chain" id="PRO_5040787524" description="Coatomer subunit beta'" evidence="15">
    <location>
        <begin position="20"/>
        <end position="939"/>
    </location>
</feature>
<evidence type="ECO:0000256" key="5">
    <source>
        <dbReference type="ARBA" id="ARBA00022574"/>
    </source>
</evidence>
<evidence type="ECO:0000256" key="10">
    <source>
        <dbReference type="ARBA" id="ARBA00023136"/>
    </source>
</evidence>
<feature type="domain" description="COPA/B second beta-propeller" evidence="16">
    <location>
        <begin position="420"/>
        <end position="687"/>
    </location>
</feature>
<sequence length="939" mass="104424">MKAVADLITLALAAALVSAAPRPATFGDGIEQIRQGASTIGMAVADPFIKGGQQIKDGAKKIVDGTRNSVGEVIVDTGKLLHSILSSPRPKPLAITDAMGMRLDIKRKLLSHTSDRVKCVDLHPTEPWVLASLYNGNVYIWNYETQTVVKTFEVTNLPVRAARFIPRKSWLVTGSDDMMIRVFNYNTHEKVTEFDAHQDYIRALAVHPTQPFVLSSSDDMTVRLYDWEKSWKCTRVFEGHTHYVMALAINPKDPNTFASACLDKTVKVWNFGSPVANYTLEGHSKGVNCVGYYYGNDKPYLVSGADDCQVKVWDYQNKACVQTLEGHSQNVSAAVFHPDLPILLTTSEDGVVKVWNANTYHLENTLNYGLDRAWTIAYQPGSNNVAFGYEEGVVVIKLGREEPAVSMDASGKIIWAKYTDIQTANVKAASMGEDVQDGEKIGLPVKDLGSCEVYPHTLQHSPNGRFIAVCGDDEYIIYTALAWRNKSFGRGSEVVWAQDSNEYAVRESASKVKLFKSFKERTNLSGALAHLNFSVEGIHGGALLGVRGANFLDFYDWEHGTLVRRIEVEPKTLYWSDSGELMTIVTEDSMFILRFDRQVYQEQLSIHGGTLPPELQEEGLEEAFEVIQEFPEKVDSGCWIGDCFIYTTQARRLNYIVGGQTFTIAHFDTALYLLGYVAKDNRVYLVDKDLQVVSYLLPLSVIEYQTAIVRGDFDAAEQLLSQISAAQRNKVARFLESEDLKELALEVTCDPEHQFELALQLNQLATAQDIAEQVNTEAKWKQLADVALTAFKMPLAETCLKRANDLSGLLLFYTSSGSTAGLSELATSARDAGKYNIAFICYQSLGELDQCLDILVAANRIPEAALYARTYLPKRMSEVVQRWKRFLEEENKAKAAKAIADPAEYPNLFTVPVPEPTNFMDATPMDPMDSVVEGEASQV</sequence>
<organism evidence="18 19">
    <name type="scientific">Dimargaris verticillata</name>
    <dbReference type="NCBI Taxonomy" id="2761393"/>
    <lineage>
        <taxon>Eukaryota</taxon>
        <taxon>Fungi</taxon>
        <taxon>Fungi incertae sedis</taxon>
        <taxon>Zoopagomycota</taxon>
        <taxon>Kickxellomycotina</taxon>
        <taxon>Dimargaritomycetes</taxon>
        <taxon>Dimargaritales</taxon>
        <taxon>Dimargaritaceae</taxon>
        <taxon>Dimargaris</taxon>
    </lineage>
</organism>
<protein>
    <recommendedName>
        <fullName evidence="13">Coatomer subunit beta'</fullName>
    </recommendedName>
</protein>
<comment type="caution">
    <text evidence="18">The sequence shown here is derived from an EMBL/GenBank/DDBJ whole genome shotgun (WGS) entry which is preliminary data.</text>
</comment>
<dbReference type="InterPro" id="IPR050844">
    <property type="entry name" value="Coatomer_complex_subunit"/>
</dbReference>
<keyword evidence="9 13" id="KW-0333">Golgi apparatus</keyword>
<dbReference type="EMBL" id="JANBQB010000213">
    <property type="protein sequence ID" value="KAJ1979550.1"/>
    <property type="molecule type" value="Genomic_DNA"/>
</dbReference>
<feature type="repeat" description="WD" evidence="14">
    <location>
        <begin position="110"/>
        <end position="151"/>
    </location>
</feature>
<dbReference type="Gene3D" id="1.25.40.470">
    <property type="match status" value="1"/>
</dbReference>
<evidence type="ECO:0000256" key="12">
    <source>
        <dbReference type="ARBA" id="ARBA00025536"/>
    </source>
</evidence>
<dbReference type="SUPFAM" id="SSF50978">
    <property type="entry name" value="WD40 repeat-like"/>
    <property type="match status" value="1"/>
</dbReference>
<dbReference type="PANTHER" id="PTHR19876">
    <property type="entry name" value="COATOMER"/>
    <property type="match status" value="1"/>
</dbReference>
<dbReference type="InterPro" id="IPR016453">
    <property type="entry name" value="COPB2"/>
</dbReference>
<evidence type="ECO:0000259" key="17">
    <source>
        <dbReference type="Pfam" id="PF23953"/>
    </source>
</evidence>
<dbReference type="CDD" id="cd22947">
    <property type="entry name" value="Coatomer_WDAD_beta-like"/>
    <property type="match status" value="1"/>
</dbReference>
<dbReference type="CDD" id="cd00200">
    <property type="entry name" value="WD40"/>
    <property type="match status" value="1"/>
</dbReference>
<dbReference type="PANTHER" id="PTHR19876:SF2">
    <property type="entry name" value="COATOMER SUBUNIT BETA"/>
    <property type="match status" value="1"/>
</dbReference>
<dbReference type="PROSITE" id="PS00678">
    <property type="entry name" value="WD_REPEATS_1"/>
    <property type="match status" value="1"/>
</dbReference>
<dbReference type="GO" id="GO:0006890">
    <property type="term" value="P:retrograde vesicle-mediated transport, Golgi to endoplasmic reticulum"/>
    <property type="evidence" value="ECO:0007669"/>
    <property type="project" value="TreeGrafter"/>
</dbReference>
<feature type="repeat" description="WD" evidence="14">
    <location>
        <begin position="194"/>
        <end position="226"/>
    </location>
</feature>
<dbReference type="SMART" id="SM00320">
    <property type="entry name" value="WD40"/>
    <property type="match status" value="6"/>
</dbReference>
<comment type="function">
    <text evidence="12 13">The coatomer is a cytosolic protein complex that binds to dilysine motifs and reversibly associates with Golgi non-clathrin-coated vesicles, which further mediate biosynthetic protein transport from the ER, via the Golgi up to the trans Golgi network. Coatomer complex is required for budding from Golgi membranes, and is essential for the retrograde Golgi-to-ER transport of dilysine-tagged proteins.</text>
</comment>
<dbReference type="OrthoDB" id="10261470at2759"/>
<feature type="signal peptide" evidence="15">
    <location>
        <begin position="1"/>
        <end position="19"/>
    </location>
</feature>
<dbReference type="GO" id="GO:0005198">
    <property type="term" value="F:structural molecule activity"/>
    <property type="evidence" value="ECO:0007669"/>
    <property type="project" value="UniProtKB-UniRule"/>
</dbReference>
<feature type="domain" description="COPA/B TPR" evidence="17">
    <location>
        <begin position="704"/>
        <end position="884"/>
    </location>
</feature>
<dbReference type="Proteomes" id="UP001151582">
    <property type="component" value="Unassembled WGS sequence"/>
</dbReference>
<name>A0A9W8E8Y1_9FUNG</name>
<keyword evidence="6" id="KW-0677">Repeat</keyword>
<proteinExistence type="inferred from homology"/>
<reference evidence="18" key="1">
    <citation type="submission" date="2022-07" db="EMBL/GenBank/DDBJ databases">
        <title>Phylogenomic reconstructions and comparative analyses of Kickxellomycotina fungi.</title>
        <authorList>
            <person name="Reynolds N.K."/>
            <person name="Stajich J.E."/>
            <person name="Barry K."/>
            <person name="Grigoriev I.V."/>
            <person name="Crous P."/>
            <person name="Smith M.E."/>
        </authorList>
    </citation>
    <scope>NUCLEOTIDE SEQUENCE</scope>
    <source>
        <strain evidence="18">RSA 567</strain>
    </source>
</reference>
<evidence type="ECO:0000256" key="13">
    <source>
        <dbReference type="PIRNR" id="PIRNR005567"/>
    </source>
</evidence>
<dbReference type="GO" id="GO:0030126">
    <property type="term" value="C:COPI vesicle coat"/>
    <property type="evidence" value="ECO:0007669"/>
    <property type="project" value="TreeGrafter"/>
</dbReference>
<dbReference type="Pfam" id="PF23953">
    <property type="entry name" value="TPR_COPA_B"/>
    <property type="match status" value="1"/>
</dbReference>
<dbReference type="PIRSF" id="PIRSF005567">
    <property type="entry name" value="Coatomer_beta'_subunit"/>
    <property type="match status" value="1"/>
</dbReference>
<keyword evidence="3 13" id="KW-0813">Transport</keyword>
<evidence type="ECO:0000256" key="11">
    <source>
        <dbReference type="ARBA" id="ARBA00023329"/>
    </source>
</evidence>
<dbReference type="PROSITE" id="PS50294">
    <property type="entry name" value="WD_REPEATS_REGION"/>
    <property type="match status" value="4"/>
</dbReference>
<evidence type="ECO:0000313" key="19">
    <source>
        <dbReference type="Proteomes" id="UP001151582"/>
    </source>
</evidence>
<comment type="similarity">
    <text evidence="2 13">Belongs to the WD repeat COPB2 family.</text>
</comment>
<evidence type="ECO:0000256" key="3">
    <source>
        <dbReference type="ARBA" id="ARBA00022448"/>
    </source>
</evidence>
<keyword evidence="10 13" id="KW-0472">Membrane</keyword>
<dbReference type="Pfam" id="PF04053">
    <property type="entry name" value="B-prop_COPA_B_2nd"/>
    <property type="match status" value="1"/>
</dbReference>
<evidence type="ECO:0000256" key="4">
    <source>
        <dbReference type="ARBA" id="ARBA00022490"/>
    </source>
</evidence>